<feature type="compositionally biased region" description="Polar residues" evidence="4">
    <location>
        <begin position="207"/>
        <end position="219"/>
    </location>
</feature>
<feature type="region of interest" description="Disordered" evidence="4">
    <location>
        <begin position="205"/>
        <end position="270"/>
    </location>
</feature>
<evidence type="ECO:0000256" key="4">
    <source>
        <dbReference type="SAM" id="MobiDB-lite"/>
    </source>
</evidence>
<evidence type="ECO:0000256" key="1">
    <source>
        <dbReference type="ARBA" id="ARBA00004123"/>
    </source>
</evidence>
<dbReference type="Gene3D" id="1.10.10.60">
    <property type="entry name" value="Homeodomain-like"/>
    <property type="match status" value="1"/>
</dbReference>
<keyword evidence="2 3" id="KW-0238">DNA-binding</keyword>
<feature type="region of interest" description="Disordered" evidence="4">
    <location>
        <begin position="286"/>
        <end position="337"/>
    </location>
</feature>
<dbReference type="GO" id="GO:0006357">
    <property type="term" value="P:regulation of transcription by RNA polymerase II"/>
    <property type="evidence" value="ECO:0007669"/>
    <property type="project" value="TreeGrafter"/>
</dbReference>
<feature type="domain" description="Homeobox" evidence="5">
    <location>
        <begin position="474"/>
        <end position="520"/>
    </location>
</feature>
<feature type="compositionally biased region" description="Polar residues" evidence="4">
    <location>
        <begin position="130"/>
        <end position="148"/>
    </location>
</feature>
<dbReference type="GO" id="GO:0005634">
    <property type="term" value="C:nucleus"/>
    <property type="evidence" value="ECO:0007669"/>
    <property type="project" value="UniProtKB-SubCell"/>
</dbReference>
<accession>A0AAN9Y1S3</accession>
<feature type="region of interest" description="Disordered" evidence="4">
    <location>
        <begin position="128"/>
        <end position="187"/>
    </location>
</feature>
<evidence type="ECO:0000256" key="2">
    <source>
        <dbReference type="PROSITE-ProRule" id="PRU00108"/>
    </source>
</evidence>
<feature type="DNA-binding region" description="Homeobox" evidence="2">
    <location>
        <begin position="476"/>
        <end position="521"/>
    </location>
</feature>
<dbReference type="InterPro" id="IPR051662">
    <property type="entry name" value="H2.0_Homeobox_NeuralPatt"/>
</dbReference>
<evidence type="ECO:0000259" key="5">
    <source>
        <dbReference type="PROSITE" id="PS50071"/>
    </source>
</evidence>
<organism evidence="6 7">
    <name type="scientific">Parthenolecanium corni</name>
    <dbReference type="NCBI Taxonomy" id="536013"/>
    <lineage>
        <taxon>Eukaryota</taxon>
        <taxon>Metazoa</taxon>
        <taxon>Ecdysozoa</taxon>
        <taxon>Arthropoda</taxon>
        <taxon>Hexapoda</taxon>
        <taxon>Insecta</taxon>
        <taxon>Pterygota</taxon>
        <taxon>Neoptera</taxon>
        <taxon>Paraneoptera</taxon>
        <taxon>Hemiptera</taxon>
        <taxon>Sternorrhyncha</taxon>
        <taxon>Coccoidea</taxon>
        <taxon>Coccidae</taxon>
        <taxon>Parthenolecanium</taxon>
    </lineage>
</organism>
<keyword evidence="2 3" id="KW-0371">Homeobox</keyword>
<feature type="compositionally biased region" description="Polar residues" evidence="4">
    <location>
        <begin position="244"/>
        <end position="259"/>
    </location>
</feature>
<dbReference type="Proteomes" id="UP001367676">
    <property type="component" value="Unassembled WGS sequence"/>
</dbReference>
<dbReference type="AlphaFoldDB" id="A0AAN9Y1S3"/>
<dbReference type="CDD" id="cd00086">
    <property type="entry name" value="homeodomain"/>
    <property type="match status" value="1"/>
</dbReference>
<keyword evidence="2 3" id="KW-0539">Nucleus</keyword>
<dbReference type="InterPro" id="IPR001356">
    <property type="entry name" value="HD"/>
</dbReference>
<dbReference type="GO" id="GO:0003677">
    <property type="term" value="F:DNA binding"/>
    <property type="evidence" value="ECO:0007669"/>
    <property type="project" value="UniProtKB-UniRule"/>
</dbReference>
<dbReference type="PROSITE" id="PS50071">
    <property type="entry name" value="HOMEOBOX_2"/>
    <property type="match status" value="1"/>
</dbReference>
<evidence type="ECO:0000313" key="7">
    <source>
        <dbReference type="Proteomes" id="UP001367676"/>
    </source>
</evidence>
<dbReference type="InterPro" id="IPR009057">
    <property type="entry name" value="Homeodomain-like_sf"/>
</dbReference>
<gene>
    <name evidence="6" type="ORF">V9T40_014054</name>
</gene>
<comment type="subcellular location">
    <subcellularLocation>
        <location evidence="1 2 3">Nucleus</location>
    </subcellularLocation>
</comment>
<sequence>MENSSWHTHQRKYEKTCRRWTKYGKRKRFRPRVKVRVMFPNVLNSHQSLHYYSKYISEYRHQYEEILKHYTSPKTKTFGYQGSADLLLPTSPYFVENLLNGTSKVDKEDSSLESPPSSSEYNEDIIYQKSPPSSMTSNLTCTETTHCSVSPPMSPASHESRYSTHRRSAKSGTTNADLPTDYSVNRPLPYRPVVSSYAIDRLCASPKTASSSNGTSSPVDSEHHTSGEATPPPTNDFTSFADDTYSSVSSDKYENTNFRPNMDNDDSWESNRNNLINFYKYKSRRPSSIDQYDSQSDDDESNKVHKSEQSPYRADSTADHQSVNSETEEDCGQPSNVENNNHCNSYLFKSKHECNLTYTKDEDAQTAALDRQDTQTNKPVLKFSVNAILGSDHGKSSFKSGNNVQFLNFGACGSNARGIAKPIPRPASYSLHHSLLTCGQPYLTVSTPNLNGSSAVFPLPGNFPWTHSTRGKPRRGMMRRAVFSDLQRKGLEKRFQIQKYISKPDRKKLAEKLGLKDSQLAAPPFVTSAVRGGGAAGEGTERGGASSSCRANLADQKLAVVCAPIPPTYPQPRTSSQVSFASLLQLLNP</sequence>
<comment type="caution">
    <text evidence="6">The sequence shown here is derived from an EMBL/GenBank/DDBJ whole genome shotgun (WGS) entry which is preliminary data.</text>
</comment>
<evidence type="ECO:0000313" key="6">
    <source>
        <dbReference type="EMBL" id="KAK7582609.1"/>
    </source>
</evidence>
<dbReference type="PANTHER" id="PTHR24331:SF0">
    <property type="entry name" value="DBX"/>
    <property type="match status" value="1"/>
</dbReference>
<dbReference type="Pfam" id="PF00046">
    <property type="entry name" value="Homeodomain"/>
    <property type="match status" value="1"/>
</dbReference>
<dbReference type="PANTHER" id="PTHR24331">
    <property type="entry name" value="DBX"/>
    <property type="match status" value="1"/>
</dbReference>
<proteinExistence type="predicted"/>
<protein>
    <recommendedName>
        <fullName evidence="5">Homeobox domain-containing protein</fullName>
    </recommendedName>
</protein>
<dbReference type="EMBL" id="JBBCAQ010000033">
    <property type="protein sequence ID" value="KAK7582609.1"/>
    <property type="molecule type" value="Genomic_DNA"/>
</dbReference>
<name>A0AAN9Y1S3_9HEMI</name>
<evidence type="ECO:0000256" key="3">
    <source>
        <dbReference type="RuleBase" id="RU000682"/>
    </source>
</evidence>
<dbReference type="SUPFAM" id="SSF46689">
    <property type="entry name" value="Homeodomain-like"/>
    <property type="match status" value="1"/>
</dbReference>
<reference evidence="6 7" key="1">
    <citation type="submission" date="2024-03" db="EMBL/GenBank/DDBJ databases">
        <title>Adaptation during the transition from Ophiocordyceps entomopathogen to insect associate is accompanied by gene loss and intensified selection.</title>
        <authorList>
            <person name="Ward C.M."/>
            <person name="Onetto C.A."/>
            <person name="Borneman A.R."/>
        </authorList>
    </citation>
    <scope>NUCLEOTIDE SEQUENCE [LARGE SCALE GENOMIC DNA]</scope>
    <source>
        <strain evidence="6">AWRI1</strain>
        <tissue evidence="6">Single Adult Female</tissue>
    </source>
</reference>
<keyword evidence="7" id="KW-1185">Reference proteome</keyword>